<dbReference type="Pfam" id="PF00266">
    <property type="entry name" value="Aminotran_5"/>
    <property type="match status" value="2"/>
</dbReference>
<keyword evidence="9" id="KW-0718">Serine biosynthesis</keyword>
<dbReference type="GO" id="GO:0030170">
    <property type="term" value="F:pyridoxal phosphate binding"/>
    <property type="evidence" value="ECO:0007669"/>
    <property type="project" value="TreeGrafter"/>
</dbReference>
<keyword evidence="6" id="KW-0028">Amino-acid biosynthesis</keyword>
<dbReference type="InterPro" id="IPR015422">
    <property type="entry name" value="PyrdxlP-dep_Trfase_small"/>
</dbReference>
<dbReference type="HAMAP" id="MF_00160">
    <property type="entry name" value="SerC_aminotrans_5"/>
    <property type="match status" value="1"/>
</dbReference>
<feature type="domain" description="Aminotransferase class V" evidence="12">
    <location>
        <begin position="9"/>
        <end position="92"/>
    </location>
</feature>
<dbReference type="EC" id="2.6.1.52" evidence="4"/>
<proteinExistence type="inferred from homology"/>
<keyword evidence="14" id="KW-1185">Reference proteome</keyword>
<feature type="domain" description="Aminotransferase class V" evidence="12">
    <location>
        <begin position="196"/>
        <end position="430"/>
    </location>
</feature>
<dbReference type="Gene3D" id="3.40.640.10">
    <property type="entry name" value="Type I PLP-dependent aspartate aminotransferase-like (Major domain)"/>
    <property type="match status" value="1"/>
</dbReference>
<evidence type="ECO:0000256" key="8">
    <source>
        <dbReference type="ARBA" id="ARBA00022898"/>
    </source>
</evidence>
<dbReference type="PANTHER" id="PTHR43247:SF1">
    <property type="entry name" value="PHOSPHOSERINE AMINOTRANSFERASE"/>
    <property type="match status" value="1"/>
</dbReference>
<dbReference type="SUPFAM" id="SSF53383">
    <property type="entry name" value="PLP-dependent transferases"/>
    <property type="match status" value="1"/>
</dbReference>
<comment type="catalytic activity">
    <reaction evidence="10">
        <text>4-(phosphooxy)-L-threonine + 2-oxoglutarate = (R)-3-hydroxy-2-oxo-4-phosphooxybutanoate + L-glutamate</text>
        <dbReference type="Rhea" id="RHEA:16573"/>
        <dbReference type="ChEBI" id="CHEBI:16810"/>
        <dbReference type="ChEBI" id="CHEBI:29985"/>
        <dbReference type="ChEBI" id="CHEBI:58452"/>
        <dbReference type="ChEBI" id="CHEBI:58538"/>
        <dbReference type="EC" id="2.6.1.52"/>
    </reaction>
</comment>
<evidence type="ECO:0000256" key="3">
    <source>
        <dbReference type="ARBA" id="ARBA00006904"/>
    </source>
</evidence>
<evidence type="ECO:0000256" key="7">
    <source>
        <dbReference type="ARBA" id="ARBA00022679"/>
    </source>
</evidence>
<evidence type="ECO:0000256" key="10">
    <source>
        <dbReference type="ARBA" id="ARBA00047630"/>
    </source>
</evidence>
<evidence type="ECO:0000256" key="4">
    <source>
        <dbReference type="ARBA" id="ARBA00013030"/>
    </source>
</evidence>
<dbReference type="GO" id="GO:0005737">
    <property type="term" value="C:cytoplasm"/>
    <property type="evidence" value="ECO:0007669"/>
    <property type="project" value="TreeGrafter"/>
</dbReference>
<sequence length="449" mass="48588">MPSRSEVTYFGAGPAALPTPILESATLALLNYNNTGVGLAEHSHRSPLAAEVLNSTKDSLRSLLSVPDTHEILFMQGGGTGEFAAVVYNLVGVWVERRRRKAEAELVATGVKKEDVDTKVLERLKQEIAEELKLDYLVTGSWSLKASQEAVRLLGKDRVNIATDARTVSADGKFNTIPPEASWNLTSTKAEGGKGPAAFVYYCDNETVDGVEFPGFPERLAEGAGEEDEERLVIADMSSNILSRKVDVGRFAVIFAGAQKNVGLTGLTLLLIRRSLLPPHTPIPAPTLLHSLSLPVPPAILSYPIISSASSLYNTIPIFDVWVAGQVISSLLSRFGDLKVSGQEEVADSKARLLYAALERWEGVYRIVVQDKRVRSRMNICFRVNPGDEAEKAFLKGAEERGLLALKGHRSVGGIRISNYNAVSYEGAEKLSTYIDDFADAATAKAGST</sequence>
<comment type="similarity">
    <text evidence="3">Belongs to the class-V pyridoxal-phosphate-dependent aminotransferase family. SerC subfamily.</text>
</comment>
<dbReference type="InterPro" id="IPR015424">
    <property type="entry name" value="PyrdxlP-dep_Trfase"/>
</dbReference>
<evidence type="ECO:0000256" key="2">
    <source>
        <dbReference type="ARBA" id="ARBA00005099"/>
    </source>
</evidence>
<comment type="pathway">
    <text evidence="2">Amino-acid biosynthesis; L-serine biosynthesis; L-serine from 3-phospho-D-glycerate: step 2/3.</text>
</comment>
<evidence type="ECO:0000313" key="13">
    <source>
        <dbReference type="EMBL" id="KAH0542427.1"/>
    </source>
</evidence>
<comment type="cofactor">
    <cofactor evidence="1">
        <name>pyridoxal 5'-phosphate</name>
        <dbReference type="ChEBI" id="CHEBI:597326"/>
    </cofactor>
</comment>
<evidence type="ECO:0000256" key="6">
    <source>
        <dbReference type="ARBA" id="ARBA00022605"/>
    </source>
</evidence>
<evidence type="ECO:0000256" key="1">
    <source>
        <dbReference type="ARBA" id="ARBA00001933"/>
    </source>
</evidence>
<dbReference type="OrthoDB" id="1703350at2759"/>
<evidence type="ECO:0000256" key="5">
    <source>
        <dbReference type="ARBA" id="ARBA00022576"/>
    </source>
</evidence>
<keyword evidence="5" id="KW-0032">Aminotransferase</keyword>
<dbReference type="FunFam" id="3.90.1150.10:FF:000006">
    <property type="entry name" value="Phosphoserine aminotransferase"/>
    <property type="match status" value="1"/>
</dbReference>
<evidence type="ECO:0000256" key="9">
    <source>
        <dbReference type="ARBA" id="ARBA00023299"/>
    </source>
</evidence>
<reference evidence="13" key="1">
    <citation type="submission" date="2021-03" db="EMBL/GenBank/DDBJ databases">
        <title>Comparative genomics and phylogenomic investigation of the class Geoglossomycetes provide insights into ecological specialization and systematics.</title>
        <authorList>
            <person name="Melie T."/>
            <person name="Pirro S."/>
            <person name="Miller A.N."/>
            <person name="Quandt A."/>
        </authorList>
    </citation>
    <scope>NUCLEOTIDE SEQUENCE</scope>
    <source>
        <strain evidence="13">GBOQ0MN5Z8</strain>
    </source>
</reference>
<evidence type="ECO:0000259" key="12">
    <source>
        <dbReference type="Pfam" id="PF00266"/>
    </source>
</evidence>
<keyword evidence="8" id="KW-0663">Pyridoxal phosphate</keyword>
<dbReference type="PANTHER" id="PTHR43247">
    <property type="entry name" value="PHOSPHOSERINE AMINOTRANSFERASE"/>
    <property type="match status" value="1"/>
</dbReference>
<dbReference type="EMBL" id="JAGHQL010000054">
    <property type="protein sequence ID" value="KAH0542427.1"/>
    <property type="molecule type" value="Genomic_DNA"/>
</dbReference>
<dbReference type="GO" id="GO:0004648">
    <property type="term" value="F:O-phospho-L-serine:2-oxoglutarate aminotransferase activity"/>
    <property type="evidence" value="ECO:0007669"/>
    <property type="project" value="UniProtKB-EC"/>
</dbReference>
<protein>
    <recommendedName>
        <fullName evidence="4">phosphoserine transaminase</fullName>
        <ecNumber evidence="4">2.6.1.52</ecNumber>
    </recommendedName>
</protein>
<dbReference type="Gene3D" id="3.90.1150.10">
    <property type="entry name" value="Aspartate Aminotransferase, domain 1"/>
    <property type="match status" value="1"/>
</dbReference>
<dbReference type="InterPro" id="IPR000192">
    <property type="entry name" value="Aminotrans_V_dom"/>
</dbReference>
<gene>
    <name evidence="13" type="ORF">FGG08_003182</name>
</gene>
<dbReference type="AlphaFoldDB" id="A0A9P8IBJ6"/>
<dbReference type="InterPro" id="IPR015421">
    <property type="entry name" value="PyrdxlP-dep_Trfase_major"/>
</dbReference>
<comment type="caution">
    <text evidence="13">The sequence shown here is derived from an EMBL/GenBank/DDBJ whole genome shotgun (WGS) entry which is preliminary data.</text>
</comment>
<dbReference type="Proteomes" id="UP000698800">
    <property type="component" value="Unassembled WGS sequence"/>
</dbReference>
<keyword evidence="7" id="KW-0808">Transferase</keyword>
<dbReference type="InterPro" id="IPR022278">
    <property type="entry name" value="Pser_aminoTfrase"/>
</dbReference>
<accession>A0A9P8IBJ6</accession>
<name>A0A9P8IBJ6_9PEZI</name>
<organism evidence="13 14">
    <name type="scientific">Glutinoglossum americanum</name>
    <dbReference type="NCBI Taxonomy" id="1670608"/>
    <lineage>
        <taxon>Eukaryota</taxon>
        <taxon>Fungi</taxon>
        <taxon>Dikarya</taxon>
        <taxon>Ascomycota</taxon>
        <taxon>Pezizomycotina</taxon>
        <taxon>Geoglossomycetes</taxon>
        <taxon>Geoglossales</taxon>
        <taxon>Geoglossaceae</taxon>
        <taxon>Glutinoglossum</taxon>
    </lineage>
</organism>
<comment type="catalytic activity">
    <reaction evidence="11">
        <text>O-phospho-L-serine + 2-oxoglutarate = 3-phosphooxypyruvate + L-glutamate</text>
        <dbReference type="Rhea" id="RHEA:14329"/>
        <dbReference type="ChEBI" id="CHEBI:16810"/>
        <dbReference type="ChEBI" id="CHEBI:18110"/>
        <dbReference type="ChEBI" id="CHEBI:29985"/>
        <dbReference type="ChEBI" id="CHEBI:57524"/>
        <dbReference type="EC" id="2.6.1.52"/>
    </reaction>
</comment>
<evidence type="ECO:0000256" key="11">
    <source>
        <dbReference type="ARBA" id="ARBA00049007"/>
    </source>
</evidence>
<dbReference type="GO" id="GO:0006564">
    <property type="term" value="P:L-serine biosynthetic process"/>
    <property type="evidence" value="ECO:0007669"/>
    <property type="project" value="UniProtKB-KW"/>
</dbReference>
<evidence type="ECO:0000313" key="14">
    <source>
        <dbReference type="Proteomes" id="UP000698800"/>
    </source>
</evidence>